<evidence type="ECO:0000313" key="3">
    <source>
        <dbReference type="Proteomes" id="UP000218896"/>
    </source>
</evidence>
<organism evidence="2 3">
    <name type="scientific">Halovibrio salipaludis</name>
    <dbReference type="NCBI Taxonomy" id="2032626"/>
    <lineage>
        <taxon>Bacteria</taxon>
        <taxon>Pseudomonadati</taxon>
        <taxon>Pseudomonadota</taxon>
        <taxon>Gammaproteobacteria</taxon>
        <taxon>Oceanospirillales</taxon>
        <taxon>Halomonadaceae</taxon>
        <taxon>Halovibrio</taxon>
    </lineage>
</organism>
<protein>
    <recommendedName>
        <fullName evidence="4">DUF3034 family protein</fullName>
    </recommendedName>
</protein>
<accession>A0A2A2F866</accession>
<sequence length="290" mass="31158">MKTSRILALGLSLALTPLASADPPGSRLWGTGGVTSIEGSAGGGLSPWATLAGYASDEEWGGTVALSRANTQDYTLNVQGAALNWHNRIEVSFARQELTMDTLAFELDFNETDLTQDIFGIKARLAGDLIYSPYGQWSLGAQHKRHRVSEIPLSQAVGAENDSGTDVYLSGSKLFLAGPFGRNVVVNGTLRATRANQGGLLGFGGDRNDSHELMAEASAGVFLRRDWVVGGEYRQKPNNLGFAGEDDWWDLYVAWIPDRRLSVTAAWVNLGDIAGLESQDGAYLSIEGSF</sequence>
<gene>
    <name evidence="2" type="ORF">CK501_00900</name>
</gene>
<comment type="caution">
    <text evidence="2">The sequence shown here is derived from an EMBL/GenBank/DDBJ whole genome shotgun (WGS) entry which is preliminary data.</text>
</comment>
<dbReference type="InterPro" id="IPR021393">
    <property type="entry name" value="DUF3034"/>
</dbReference>
<feature type="signal peptide" evidence="1">
    <location>
        <begin position="1"/>
        <end position="21"/>
    </location>
</feature>
<evidence type="ECO:0000313" key="2">
    <source>
        <dbReference type="EMBL" id="PAU81741.1"/>
    </source>
</evidence>
<dbReference type="RefSeq" id="WP_095615845.1">
    <property type="nucleotide sequence ID" value="NZ_NSKD01000001.1"/>
</dbReference>
<dbReference type="Pfam" id="PF11231">
    <property type="entry name" value="DUF3034"/>
    <property type="match status" value="1"/>
</dbReference>
<evidence type="ECO:0008006" key="4">
    <source>
        <dbReference type="Google" id="ProtNLM"/>
    </source>
</evidence>
<name>A0A2A2F866_9GAMM</name>
<dbReference type="AlphaFoldDB" id="A0A2A2F866"/>
<dbReference type="OrthoDB" id="9126735at2"/>
<keyword evidence="1" id="KW-0732">Signal</keyword>
<keyword evidence="3" id="KW-1185">Reference proteome</keyword>
<proteinExistence type="predicted"/>
<dbReference type="EMBL" id="NSKD01000001">
    <property type="protein sequence ID" value="PAU81741.1"/>
    <property type="molecule type" value="Genomic_DNA"/>
</dbReference>
<reference evidence="2 3" key="1">
    <citation type="submission" date="2017-08" db="EMBL/GenBank/DDBJ databases">
        <title>Halovibrio sewagensis sp. nov., isolated from wastewater of high salinity.</title>
        <authorList>
            <person name="Dong X."/>
            <person name="Zhang G."/>
        </authorList>
    </citation>
    <scope>NUCLEOTIDE SEQUENCE [LARGE SCALE GENOMIC DNA]</scope>
    <source>
        <strain evidence="2 3">YL5-2</strain>
    </source>
</reference>
<feature type="chain" id="PRO_5012697162" description="DUF3034 family protein" evidence="1">
    <location>
        <begin position="22"/>
        <end position="290"/>
    </location>
</feature>
<dbReference type="Proteomes" id="UP000218896">
    <property type="component" value="Unassembled WGS sequence"/>
</dbReference>
<evidence type="ECO:0000256" key="1">
    <source>
        <dbReference type="SAM" id="SignalP"/>
    </source>
</evidence>